<sequence length="97" mass="10575">MADLTVHSEVLDDLKRTFSHITQQMDAARKALSNADGTVVGAPSLIDAVHDYANDWKYGIGQIGQHTHSTVETIDQIGKTFDDADIKLANSLHKATK</sequence>
<name>A0AA90H4I1_9ACTN</name>
<dbReference type="EMBL" id="JABXJJ020000016">
    <property type="protein sequence ID" value="MDI5970645.1"/>
    <property type="molecule type" value="Genomic_DNA"/>
</dbReference>
<dbReference type="AlphaFoldDB" id="A0AA90H4I1"/>
<dbReference type="Proteomes" id="UP001156398">
    <property type="component" value="Unassembled WGS sequence"/>
</dbReference>
<evidence type="ECO:0000313" key="1">
    <source>
        <dbReference type="EMBL" id="MDI5964253.1"/>
    </source>
</evidence>
<evidence type="ECO:0000313" key="2">
    <source>
        <dbReference type="EMBL" id="MDI5970645.1"/>
    </source>
</evidence>
<comment type="caution">
    <text evidence="2">The sequence shown here is derived from an EMBL/GenBank/DDBJ whole genome shotgun (WGS) entry which is preliminary data.</text>
</comment>
<accession>A0AA90H4I1</accession>
<proteinExistence type="predicted"/>
<organism evidence="2">
    <name type="scientific">Streptantibioticus silvisoli</name>
    <dbReference type="NCBI Taxonomy" id="2705255"/>
    <lineage>
        <taxon>Bacteria</taxon>
        <taxon>Bacillati</taxon>
        <taxon>Actinomycetota</taxon>
        <taxon>Actinomycetes</taxon>
        <taxon>Kitasatosporales</taxon>
        <taxon>Streptomycetaceae</taxon>
        <taxon>Streptantibioticus</taxon>
    </lineage>
</organism>
<keyword evidence="3" id="KW-1185">Reference proteome</keyword>
<dbReference type="RefSeq" id="WP_271313769.1">
    <property type="nucleotide sequence ID" value="NZ_JAAGKO020000022.1"/>
</dbReference>
<protein>
    <submittedName>
        <fullName evidence="2">Uncharacterized protein</fullName>
    </submittedName>
</protein>
<gene>
    <name evidence="1" type="ORF">POF43_016245</name>
    <name evidence="2" type="ORF">POF50_015055</name>
</gene>
<dbReference type="EMBL" id="JAAGKO020000022">
    <property type="protein sequence ID" value="MDI5964253.1"/>
    <property type="molecule type" value="Genomic_DNA"/>
</dbReference>
<evidence type="ECO:0000313" key="3">
    <source>
        <dbReference type="Proteomes" id="UP001156398"/>
    </source>
</evidence>
<reference evidence="2 3" key="1">
    <citation type="submission" date="2023-05" db="EMBL/GenBank/DDBJ databases">
        <title>Streptantibioticus silvisoli sp. nov., acidotolerant actinomycetes 1 from pine litter.</title>
        <authorList>
            <person name="Swiecimska M."/>
            <person name="Golinska P."/>
            <person name="Sangal V."/>
            <person name="Wachnowicz B."/>
            <person name="Goodfellow M."/>
        </authorList>
    </citation>
    <scope>NUCLEOTIDE SEQUENCE</scope>
    <source>
        <strain evidence="2">SL13</strain>
        <strain evidence="1 3">SL54</strain>
    </source>
</reference>